<organism evidence="4 5">
    <name type="scientific">Novosphingobium fluoreni</name>
    <dbReference type="NCBI Taxonomy" id="1391222"/>
    <lineage>
        <taxon>Bacteria</taxon>
        <taxon>Pseudomonadati</taxon>
        <taxon>Pseudomonadota</taxon>
        <taxon>Alphaproteobacteria</taxon>
        <taxon>Sphingomonadales</taxon>
        <taxon>Sphingomonadaceae</taxon>
        <taxon>Novosphingobium</taxon>
    </lineage>
</organism>
<evidence type="ECO:0000256" key="1">
    <source>
        <dbReference type="ARBA" id="ARBA00022630"/>
    </source>
</evidence>
<gene>
    <name evidence="4" type="ORF">GGR39_002865</name>
</gene>
<proteinExistence type="predicted"/>
<keyword evidence="2" id="KW-0288">FMN</keyword>
<dbReference type="AlphaFoldDB" id="A0A7W6C2A7"/>
<dbReference type="InterPro" id="IPR029039">
    <property type="entry name" value="Flavoprotein-like_sf"/>
</dbReference>
<evidence type="ECO:0000256" key="2">
    <source>
        <dbReference type="ARBA" id="ARBA00022643"/>
    </source>
</evidence>
<evidence type="ECO:0000313" key="5">
    <source>
        <dbReference type="Proteomes" id="UP000561459"/>
    </source>
</evidence>
<comment type="caution">
    <text evidence="4">The sequence shown here is derived from an EMBL/GenBank/DDBJ whole genome shotgun (WGS) entry which is preliminary data.</text>
</comment>
<evidence type="ECO:0000313" key="4">
    <source>
        <dbReference type="EMBL" id="MBB3941197.1"/>
    </source>
</evidence>
<feature type="domain" description="Flavodoxin-like" evidence="3">
    <location>
        <begin position="2"/>
        <end position="157"/>
    </location>
</feature>
<dbReference type="InterPro" id="IPR008254">
    <property type="entry name" value="Flavodoxin/NO_synth"/>
</dbReference>
<accession>A0A7W6C2A7</accession>
<dbReference type="PROSITE" id="PS50902">
    <property type="entry name" value="FLAVODOXIN_LIKE"/>
    <property type="match status" value="1"/>
</dbReference>
<dbReference type="GO" id="GO:0010181">
    <property type="term" value="F:FMN binding"/>
    <property type="evidence" value="ECO:0007669"/>
    <property type="project" value="InterPro"/>
</dbReference>
<dbReference type="EMBL" id="JACIDY010000007">
    <property type="protein sequence ID" value="MBB3941197.1"/>
    <property type="molecule type" value="Genomic_DNA"/>
</dbReference>
<name>A0A7W6C2A7_9SPHN</name>
<dbReference type="Pfam" id="PF03358">
    <property type="entry name" value="FMN_red"/>
    <property type="match status" value="1"/>
</dbReference>
<dbReference type="InterPro" id="IPR005025">
    <property type="entry name" value="FMN_Rdtase-like_dom"/>
</dbReference>
<dbReference type="SUPFAM" id="SSF52218">
    <property type="entry name" value="Flavoproteins"/>
    <property type="match status" value="1"/>
</dbReference>
<dbReference type="RefSeq" id="WP_246388762.1">
    <property type="nucleotide sequence ID" value="NZ_JACIDY010000007.1"/>
</dbReference>
<dbReference type="Gene3D" id="3.40.50.360">
    <property type="match status" value="1"/>
</dbReference>
<reference evidence="4 5" key="1">
    <citation type="submission" date="2020-08" db="EMBL/GenBank/DDBJ databases">
        <title>Genomic Encyclopedia of Type Strains, Phase IV (KMG-IV): sequencing the most valuable type-strain genomes for metagenomic binning, comparative biology and taxonomic classification.</title>
        <authorList>
            <person name="Goeker M."/>
        </authorList>
    </citation>
    <scope>NUCLEOTIDE SEQUENCE [LARGE SCALE GENOMIC DNA]</scope>
    <source>
        <strain evidence="4 5">DSM 27568</strain>
    </source>
</reference>
<dbReference type="Proteomes" id="UP000561459">
    <property type="component" value="Unassembled WGS sequence"/>
</dbReference>
<evidence type="ECO:0000259" key="3">
    <source>
        <dbReference type="PROSITE" id="PS50902"/>
    </source>
</evidence>
<dbReference type="GO" id="GO:0016491">
    <property type="term" value="F:oxidoreductase activity"/>
    <property type="evidence" value="ECO:0007669"/>
    <property type="project" value="InterPro"/>
</dbReference>
<protein>
    <submittedName>
        <fullName evidence="4">Multimeric flavodoxin WrbA</fullName>
    </submittedName>
</protein>
<sequence>MLAIIWHSRTGASQAMAQAIAAGAGDAGRLIPAGEVTAQDLLSASGYVFVCPENLGALSGAMKEMFDRCYYPLLGQVEGRAYASAIAAGSDGQGAQSQLDRIVTGWRLRRVAEPLIVNFAAQTPEAIAARKVLPSEGRRACLEMGEAMAEGLRLGIF</sequence>
<keyword evidence="1" id="KW-0285">Flavoprotein</keyword>
<keyword evidence="5" id="KW-1185">Reference proteome</keyword>